<name>A0ABS6IQB3_9HYPH</name>
<sequence length="131" mass="13903">MFKHLMVATLVSLAAAACSDVDKMANQPLTPPKPVPAWSSVYTVPYDSMVTCLAAPAASGFVVNIEPSSAPGTTSILYVPQSAPQAESRYVVKRVPDGTIQVDWIRIGTVGGLDWLDVQARQRANRCGGIS</sequence>
<evidence type="ECO:0000256" key="1">
    <source>
        <dbReference type="SAM" id="SignalP"/>
    </source>
</evidence>
<dbReference type="PROSITE" id="PS51257">
    <property type="entry name" value="PROKAR_LIPOPROTEIN"/>
    <property type="match status" value="1"/>
</dbReference>
<feature type="signal peptide" evidence="1">
    <location>
        <begin position="1"/>
        <end position="19"/>
    </location>
</feature>
<evidence type="ECO:0000313" key="2">
    <source>
        <dbReference type="EMBL" id="MBU8876796.1"/>
    </source>
</evidence>
<organism evidence="2 3">
    <name type="scientific">Reyranella humidisoli</name>
    <dbReference type="NCBI Taxonomy" id="2849149"/>
    <lineage>
        <taxon>Bacteria</taxon>
        <taxon>Pseudomonadati</taxon>
        <taxon>Pseudomonadota</taxon>
        <taxon>Alphaproteobacteria</taxon>
        <taxon>Hyphomicrobiales</taxon>
        <taxon>Reyranellaceae</taxon>
        <taxon>Reyranella</taxon>
    </lineage>
</organism>
<protein>
    <recommendedName>
        <fullName evidence="4">Lipoprotein</fullName>
    </recommendedName>
</protein>
<comment type="caution">
    <text evidence="2">The sequence shown here is derived from an EMBL/GenBank/DDBJ whole genome shotgun (WGS) entry which is preliminary data.</text>
</comment>
<proteinExistence type="predicted"/>
<evidence type="ECO:0000313" key="3">
    <source>
        <dbReference type="Proteomes" id="UP000727907"/>
    </source>
</evidence>
<dbReference type="EMBL" id="JAHOPB010000003">
    <property type="protein sequence ID" value="MBU8876796.1"/>
    <property type="molecule type" value="Genomic_DNA"/>
</dbReference>
<evidence type="ECO:0008006" key="4">
    <source>
        <dbReference type="Google" id="ProtNLM"/>
    </source>
</evidence>
<dbReference type="Proteomes" id="UP000727907">
    <property type="component" value="Unassembled WGS sequence"/>
</dbReference>
<feature type="chain" id="PRO_5045837370" description="Lipoprotein" evidence="1">
    <location>
        <begin position="20"/>
        <end position="131"/>
    </location>
</feature>
<keyword evidence="1" id="KW-0732">Signal</keyword>
<gene>
    <name evidence="2" type="ORF">KQ910_23680</name>
</gene>
<dbReference type="RefSeq" id="WP_216965972.1">
    <property type="nucleotide sequence ID" value="NZ_JAHOPB010000003.1"/>
</dbReference>
<accession>A0ABS6IQB3</accession>
<keyword evidence="3" id="KW-1185">Reference proteome</keyword>
<reference evidence="2 3" key="1">
    <citation type="submission" date="2021-06" db="EMBL/GenBank/DDBJ databases">
        <authorList>
            <person name="Lee D.H."/>
        </authorList>
    </citation>
    <scope>NUCLEOTIDE SEQUENCE [LARGE SCALE GENOMIC DNA]</scope>
    <source>
        <strain evidence="2 3">MMS21-HV4-11</strain>
    </source>
</reference>